<evidence type="ECO:0000256" key="3">
    <source>
        <dbReference type="ARBA" id="ARBA00022553"/>
    </source>
</evidence>
<dbReference type="Proteomes" id="UP000503447">
    <property type="component" value="Chromosome"/>
</dbReference>
<evidence type="ECO:0000256" key="4">
    <source>
        <dbReference type="ARBA" id="ARBA00022679"/>
    </source>
</evidence>
<dbReference type="FunFam" id="3.30.450.20:FF:000099">
    <property type="entry name" value="Sensory box sensor histidine kinase"/>
    <property type="match status" value="1"/>
</dbReference>
<evidence type="ECO:0000259" key="7">
    <source>
        <dbReference type="PROSITE" id="PS50113"/>
    </source>
</evidence>
<dbReference type="Pfam" id="PF00989">
    <property type="entry name" value="PAS"/>
    <property type="match status" value="1"/>
</dbReference>
<evidence type="ECO:0000313" key="9">
    <source>
        <dbReference type="Proteomes" id="UP000503447"/>
    </source>
</evidence>
<dbReference type="InterPro" id="IPR013767">
    <property type="entry name" value="PAS_fold"/>
</dbReference>
<dbReference type="PROSITE" id="PS50113">
    <property type="entry name" value="PAC"/>
    <property type="match status" value="1"/>
</dbReference>
<sequence>MSDLSSYRLALDALPHLVWVAGPDGSLEYLNRRCGEYTGLPLDDLLGWDWGWVLHPADLPDTLAVWSESIRTGASHQVEFRLRRHDGEYRWFLARAEPVRDADGNVLRWFGTCTDIEDARRTADQFRAARLLFRALVERNQDGLALVGPEGTVRYANPVAARLLGFVTDELTGTDLWGSVHGEERRAVSLWWETVLANPGQRLATTTRFLQRDGAPLRVTVLASNLVPDPDVRAVAVQLRPAEEPGTSAEGSV</sequence>
<feature type="domain" description="PAC" evidence="7">
    <location>
        <begin position="76"/>
        <end position="128"/>
    </location>
</feature>
<dbReference type="EC" id="2.7.13.3" evidence="2"/>
<protein>
    <recommendedName>
        <fullName evidence="2">histidine kinase</fullName>
        <ecNumber evidence="2">2.7.13.3</ecNumber>
    </recommendedName>
</protein>
<dbReference type="EMBL" id="CP053452">
    <property type="protein sequence ID" value="QJW98300.1"/>
    <property type="molecule type" value="Genomic_DNA"/>
</dbReference>
<dbReference type="InterPro" id="IPR035965">
    <property type="entry name" value="PAS-like_dom_sf"/>
</dbReference>
<keyword evidence="3" id="KW-0597">Phosphoprotein</keyword>
<keyword evidence="5" id="KW-0418">Kinase</keyword>
<dbReference type="NCBIfam" id="TIGR00229">
    <property type="entry name" value="sensory_box"/>
    <property type="match status" value="2"/>
</dbReference>
<dbReference type="Pfam" id="PF08447">
    <property type="entry name" value="PAS_3"/>
    <property type="match status" value="1"/>
</dbReference>
<gene>
    <name evidence="8" type="ORF">FTUN_5888</name>
</gene>
<dbReference type="SUPFAM" id="SSF55785">
    <property type="entry name" value="PYP-like sensor domain (PAS domain)"/>
    <property type="match status" value="2"/>
</dbReference>
<evidence type="ECO:0000313" key="8">
    <source>
        <dbReference type="EMBL" id="QJW98300.1"/>
    </source>
</evidence>
<keyword evidence="9" id="KW-1185">Reference proteome</keyword>
<dbReference type="KEGG" id="ftj:FTUN_5888"/>
<dbReference type="SMART" id="SM00091">
    <property type="entry name" value="PAS"/>
    <property type="match status" value="2"/>
</dbReference>
<keyword evidence="4" id="KW-0808">Transferase</keyword>
<dbReference type="PANTHER" id="PTHR43304">
    <property type="entry name" value="PHYTOCHROME-LIKE PROTEIN CPH1"/>
    <property type="match status" value="1"/>
</dbReference>
<dbReference type="InterPro" id="IPR052162">
    <property type="entry name" value="Sensor_kinase/Photoreceptor"/>
</dbReference>
<dbReference type="InterPro" id="IPR000700">
    <property type="entry name" value="PAS-assoc_C"/>
</dbReference>
<feature type="domain" description="PAS" evidence="6">
    <location>
        <begin position="129"/>
        <end position="199"/>
    </location>
</feature>
<evidence type="ECO:0000256" key="5">
    <source>
        <dbReference type="ARBA" id="ARBA00022777"/>
    </source>
</evidence>
<accession>A0A6M5YXU5</accession>
<dbReference type="SMART" id="SM00086">
    <property type="entry name" value="PAC"/>
    <property type="match status" value="1"/>
</dbReference>
<organism evidence="8 9">
    <name type="scientific">Frigoriglobus tundricola</name>
    <dbReference type="NCBI Taxonomy" id="2774151"/>
    <lineage>
        <taxon>Bacteria</taxon>
        <taxon>Pseudomonadati</taxon>
        <taxon>Planctomycetota</taxon>
        <taxon>Planctomycetia</taxon>
        <taxon>Gemmatales</taxon>
        <taxon>Gemmataceae</taxon>
        <taxon>Frigoriglobus</taxon>
    </lineage>
</organism>
<dbReference type="PANTHER" id="PTHR43304:SF1">
    <property type="entry name" value="PAC DOMAIN-CONTAINING PROTEIN"/>
    <property type="match status" value="1"/>
</dbReference>
<dbReference type="InterPro" id="IPR013655">
    <property type="entry name" value="PAS_fold_3"/>
</dbReference>
<dbReference type="GO" id="GO:0004673">
    <property type="term" value="F:protein histidine kinase activity"/>
    <property type="evidence" value="ECO:0007669"/>
    <property type="project" value="UniProtKB-EC"/>
</dbReference>
<evidence type="ECO:0000256" key="2">
    <source>
        <dbReference type="ARBA" id="ARBA00012438"/>
    </source>
</evidence>
<dbReference type="GO" id="GO:0006355">
    <property type="term" value="P:regulation of DNA-templated transcription"/>
    <property type="evidence" value="ECO:0007669"/>
    <property type="project" value="InterPro"/>
</dbReference>
<proteinExistence type="predicted"/>
<reference evidence="9" key="1">
    <citation type="submission" date="2020-05" db="EMBL/GenBank/DDBJ databases">
        <title>Frigoriglobus tundricola gen. nov., sp. nov., a psychrotolerant cellulolytic planctomycete of the family Gemmataceae with two divergent copies of 16S rRNA gene.</title>
        <authorList>
            <person name="Kulichevskaya I.S."/>
            <person name="Ivanova A.A."/>
            <person name="Naumoff D.G."/>
            <person name="Beletsky A.V."/>
            <person name="Rijpstra W.I.C."/>
            <person name="Sinninghe Damste J.S."/>
            <person name="Mardanov A.V."/>
            <person name="Ravin N.V."/>
            <person name="Dedysh S.N."/>
        </authorList>
    </citation>
    <scope>NUCLEOTIDE SEQUENCE [LARGE SCALE GENOMIC DNA]</scope>
    <source>
        <strain evidence="9">PL17</strain>
    </source>
</reference>
<dbReference type="Gene3D" id="3.30.450.20">
    <property type="entry name" value="PAS domain"/>
    <property type="match status" value="2"/>
</dbReference>
<comment type="catalytic activity">
    <reaction evidence="1">
        <text>ATP + protein L-histidine = ADP + protein N-phospho-L-histidine.</text>
        <dbReference type="EC" id="2.7.13.3"/>
    </reaction>
</comment>
<dbReference type="CDD" id="cd00130">
    <property type="entry name" value="PAS"/>
    <property type="match status" value="2"/>
</dbReference>
<evidence type="ECO:0000259" key="6">
    <source>
        <dbReference type="PROSITE" id="PS50112"/>
    </source>
</evidence>
<dbReference type="AlphaFoldDB" id="A0A6M5YXU5"/>
<dbReference type="InterPro" id="IPR001610">
    <property type="entry name" value="PAC"/>
</dbReference>
<feature type="domain" description="PAS" evidence="6">
    <location>
        <begin position="3"/>
        <end position="73"/>
    </location>
</feature>
<evidence type="ECO:0000256" key="1">
    <source>
        <dbReference type="ARBA" id="ARBA00000085"/>
    </source>
</evidence>
<dbReference type="InterPro" id="IPR000014">
    <property type="entry name" value="PAS"/>
</dbReference>
<dbReference type="RefSeq" id="WP_171473517.1">
    <property type="nucleotide sequence ID" value="NZ_CP053452.2"/>
</dbReference>
<name>A0A6M5YXU5_9BACT</name>
<dbReference type="PROSITE" id="PS50112">
    <property type="entry name" value="PAS"/>
    <property type="match status" value="2"/>
</dbReference>